<organism evidence="1 2">
    <name type="scientific">Myriangium duriaei CBS 260.36</name>
    <dbReference type="NCBI Taxonomy" id="1168546"/>
    <lineage>
        <taxon>Eukaryota</taxon>
        <taxon>Fungi</taxon>
        <taxon>Dikarya</taxon>
        <taxon>Ascomycota</taxon>
        <taxon>Pezizomycotina</taxon>
        <taxon>Dothideomycetes</taxon>
        <taxon>Dothideomycetidae</taxon>
        <taxon>Myriangiales</taxon>
        <taxon>Myriangiaceae</taxon>
        <taxon>Myriangium</taxon>
    </lineage>
</organism>
<keyword evidence="2" id="KW-1185">Reference proteome</keyword>
<proteinExistence type="predicted"/>
<dbReference type="AlphaFoldDB" id="A0A9P4IW41"/>
<dbReference type="EMBL" id="ML996089">
    <property type="protein sequence ID" value="KAF2150721.1"/>
    <property type="molecule type" value="Genomic_DNA"/>
</dbReference>
<accession>A0A9P4IW41</accession>
<reference evidence="1" key="1">
    <citation type="journal article" date="2020" name="Stud. Mycol.">
        <title>101 Dothideomycetes genomes: a test case for predicting lifestyles and emergence of pathogens.</title>
        <authorList>
            <person name="Haridas S."/>
            <person name="Albert R."/>
            <person name="Binder M."/>
            <person name="Bloem J."/>
            <person name="Labutti K."/>
            <person name="Salamov A."/>
            <person name="Andreopoulos B."/>
            <person name="Baker S."/>
            <person name="Barry K."/>
            <person name="Bills G."/>
            <person name="Bluhm B."/>
            <person name="Cannon C."/>
            <person name="Castanera R."/>
            <person name="Culley D."/>
            <person name="Daum C."/>
            <person name="Ezra D."/>
            <person name="Gonzalez J."/>
            <person name="Henrissat B."/>
            <person name="Kuo A."/>
            <person name="Liang C."/>
            <person name="Lipzen A."/>
            <person name="Lutzoni F."/>
            <person name="Magnuson J."/>
            <person name="Mondo S."/>
            <person name="Nolan M."/>
            <person name="Ohm R."/>
            <person name="Pangilinan J."/>
            <person name="Park H.-J."/>
            <person name="Ramirez L."/>
            <person name="Alfaro M."/>
            <person name="Sun H."/>
            <person name="Tritt A."/>
            <person name="Yoshinaga Y."/>
            <person name="Zwiers L.-H."/>
            <person name="Turgeon B."/>
            <person name="Goodwin S."/>
            <person name="Spatafora J."/>
            <person name="Crous P."/>
            <person name="Grigoriev I."/>
        </authorList>
    </citation>
    <scope>NUCLEOTIDE SEQUENCE</scope>
    <source>
        <strain evidence="1">CBS 260.36</strain>
    </source>
</reference>
<protein>
    <submittedName>
        <fullName evidence="1">Uncharacterized protein</fullName>
    </submittedName>
</protein>
<comment type="caution">
    <text evidence="1">The sequence shown here is derived from an EMBL/GenBank/DDBJ whole genome shotgun (WGS) entry which is preliminary data.</text>
</comment>
<name>A0A9P4IW41_9PEZI</name>
<gene>
    <name evidence="1" type="ORF">K461DRAFT_308638</name>
</gene>
<evidence type="ECO:0000313" key="2">
    <source>
        <dbReference type="Proteomes" id="UP000799439"/>
    </source>
</evidence>
<sequence>MLPCFTLLCSYVMRMVSQRASQSHHPLIAARLGFEKQGVHILADYGPLRRWVRVCPYGYVLEFSGGGRMEITNENAGKQQTLAGSAGELSEKGENCSVRGMADDGMAFRDPQISLVSDSHNTTSPGGFLFCCQTKNLVDSAASQAACVNMSSASCICSMLLVATCGNLSTGRRSLPFTCVRRAGCLEAVDISAEHGRVCAWGIPFLAVPTALATLLHTIPPSPQIQMLGDARICGGMRRPRLELGDICPRISFMHVQTMPAVFGAYSVCVCVRASVRVCETVL</sequence>
<dbReference type="Proteomes" id="UP000799439">
    <property type="component" value="Unassembled WGS sequence"/>
</dbReference>
<evidence type="ECO:0000313" key="1">
    <source>
        <dbReference type="EMBL" id="KAF2150721.1"/>
    </source>
</evidence>